<comment type="caution">
    <text evidence="6">The sequence shown here is derived from an EMBL/GenBank/DDBJ whole genome shotgun (WGS) entry which is preliminary data.</text>
</comment>
<evidence type="ECO:0000256" key="2">
    <source>
        <dbReference type="ARBA" id="ARBA00023015"/>
    </source>
</evidence>
<dbReference type="Pfam" id="PF03466">
    <property type="entry name" value="LysR_substrate"/>
    <property type="match status" value="1"/>
</dbReference>
<dbReference type="PRINTS" id="PR00039">
    <property type="entry name" value="HTHLYSR"/>
</dbReference>
<dbReference type="InterPro" id="IPR005119">
    <property type="entry name" value="LysR_subst-bd"/>
</dbReference>
<protein>
    <submittedName>
        <fullName evidence="6">DNA-binding transcriptional LysR family regulator</fullName>
    </submittedName>
</protein>
<dbReference type="Proteomes" id="UP000524450">
    <property type="component" value="Unassembled WGS sequence"/>
</dbReference>
<dbReference type="PANTHER" id="PTHR30537:SF3">
    <property type="entry name" value="TRANSCRIPTIONAL REGULATORY PROTEIN"/>
    <property type="match status" value="1"/>
</dbReference>
<dbReference type="Pfam" id="PF00126">
    <property type="entry name" value="HTH_1"/>
    <property type="match status" value="1"/>
</dbReference>
<dbReference type="InterPro" id="IPR058163">
    <property type="entry name" value="LysR-type_TF_proteobact-type"/>
</dbReference>
<keyword evidence="2" id="KW-0805">Transcription regulation</keyword>
<evidence type="ECO:0000256" key="1">
    <source>
        <dbReference type="ARBA" id="ARBA00009437"/>
    </source>
</evidence>
<dbReference type="GO" id="GO:0003700">
    <property type="term" value="F:DNA-binding transcription factor activity"/>
    <property type="evidence" value="ECO:0007669"/>
    <property type="project" value="InterPro"/>
</dbReference>
<comment type="similarity">
    <text evidence="1">Belongs to the LysR transcriptional regulatory family.</text>
</comment>
<dbReference type="RefSeq" id="WP_184638863.1">
    <property type="nucleotide sequence ID" value="NZ_JACIFZ010000003.1"/>
</dbReference>
<dbReference type="PANTHER" id="PTHR30537">
    <property type="entry name" value="HTH-TYPE TRANSCRIPTIONAL REGULATOR"/>
    <property type="match status" value="1"/>
</dbReference>
<dbReference type="PROSITE" id="PS50931">
    <property type="entry name" value="HTH_LYSR"/>
    <property type="match status" value="1"/>
</dbReference>
<evidence type="ECO:0000313" key="7">
    <source>
        <dbReference type="Proteomes" id="UP000524450"/>
    </source>
</evidence>
<dbReference type="Gene3D" id="3.40.190.290">
    <property type="match status" value="1"/>
</dbReference>
<feature type="domain" description="HTH lysR-type" evidence="5">
    <location>
        <begin position="11"/>
        <end position="62"/>
    </location>
</feature>
<dbReference type="SUPFAM" id="SSF53850">
    <property type="entry name" value="Periplasmic binding protein-like II"/>
    <property type="match status" value="1"/>
</dbReference>
<dbReference type="InterPro" id="IPR000847">
    <property type="entry name" value="LysR_HTH_N"/>
</dbReference>
<evidence type="ECO:0000313" key="6">
    <source>
        <dbReference type="EMBL" id="MBB4222261.1"/>
    </source>
</evidence>
<dbReference type="InterPro" id="IPR036388">
    <property type="entry name" value="WH-like_DNA-bd_sf"/>
</dbReference>
<sequence>MTWNIGWELYRSFLGVLREGSLSGAARALGITQPTAGRHVAALEEALGVVLFTRSQTGLLPTEVALALRTHAEAMESIAASMERAATSQGEGVRGVVRVSASEVVGTEVLPPIITQLREAHPALKVELVSTNRVQDLLRREADIAVRMVRPRQEQLVARRIGNIELGFHAHRDYIARHGTPRNLDDLPTHAVIGYDQPPAFVRAAGKSIRNFTRDTFSLRADSDLAQLALIRAGAGIGVCQVGLAKRDPALVRLMPRAFSLKLDTWVTMHEDLRNSPRCRVAFDALVEGLSRYVGNAEADTAQAKMPRARQQASE</sequence>
<dbReference type="GO" id="GO:0006351">
    <property type="term" value="P:DNA-templated transcription"/>
    <property type="evidence" value="ECO:0007669"/>
    <property type="project" value="TreeGrafter"/>
</dbReference>
<name>A0A840FYN4_9BURK</name>
<reference evidence="6 7" key="1">
    <citation type="submission" date="2020-08" db="EMBL/GenBank/DDBJ databases">
        <title>Genomic Encyclopedia of Type Strains, Phase IV (KMG-V): Genome sequencing to study the core and pangenomes of soil and plant-associated prokaryotes.</title>
        <authorList>
            <person name="Whitman W."/>
        </authorList>
    </citation>
    <scope>NUCLEOTIDE SEQUENCE [LARGE SCALE GENOMIC DNA]</scope>
    <source>
        <strain evidence="6 7">34/80</strain>
    </source>
</reference>
<keyword evidence="4" id="KW-0804">Transcription</keyword>
<dbReference type="Gene3D" id="1.10.10.10">
    <property type="entry name" value="Winged helix-like DNA-binding domain superfamily/Winged helix DNA-binding domain"/>
    <property type="match status" value="1"/>
</dbReference>
<evidence type="ECO:0000256" key="3">
    <source>
        <dbReference type="ARBA" id="ARBA00023125"/>
    </source>
</evidence>
<dbReference type="InterPro" id="IPR036390">
    <property type="entry name" value="WH_DNA-bd_sf"/>
</dbReference>
<evidence type="ECO:0000259" key="5">
    <source>
        <dbReference type="PROSITE" id="PS50931"/>
    </source>
</evidence>
<organism evidence="6 7">
    <name type="scientific">Variovorax guangxiensis</name>
    <dbReference type="NCBI Taxonomy" id="1775474"/>
    <lineage>
        <taxon>Bacteria</taxon>
        <taxon>Pseudomonadati</taxon>
        <taxon>Pseudomonadota</taxon>
        <taxon>Betaproteobacteria</taxon>
        <taxon>Burkholderiales</taxon>
        <taxon>Comamonadaceae</taxon>
        <taxon>Variovorax</taxon>
    </lineage>
</organism>
<dbReference type="EMBL" id="JACIFZ010000003">
    <property type="protein sequence ID" value="MBB4222261.1"/>
    <property type="molecule type" value="Genomic_DNA"/>
</dbReference>
<evidence type="ECO:0000256" key="4">
    <source>
        <dbReference type="ARBA" id="ARBA00023163"/>
    </source>
</evidence>
<dbReference type="AlphaFoldDB" id="A0A840FYN4"/>
<proteinExistence type="inferred from homology"/>
<dbReference type="SUPFAM" id="SSF46785">
    <property type="entry name" value="Winged helix' DNA-binding domain"/>
    <property type="match status" value="1"/>
</dbReference>
<accession>A0A840FYN4</accession>
<keyword evidence="3 6" id="KW-0238">DNA-binding</keyword>
<gene>
    <name evidence="6" type="ORF">GGD71_003041</name>
</gene>
<dbReference type="GO" id="GO:0043565">
    <property type="term" value="F:sequence-specific DNA binding"/>
    <property type="evidence" value="ECO:0007669"/>
    <property type="project" value="TreeGrafter"/>
</dbReference>